<evidence type="ECO:0000313" key="3">
    <source>
        <dbReference type="Proteomes" id="UP001305002"/>
    </source>
</evidence>
<dbReference type="EMBL" id="CP137525">
    <property type="protein sequence ID" value="WOT40563.1"/>
    <property type="molecule type" value="Genomic_DNA"/>
</dbReference>
<proteinExistence type="predicted"/>
<reference evidence="2" key="2">
    <citation type="submission" date="2023-10" db="EMBL/GenBank/DDBJ databases">
        <authorList>
            <person name="guan w."/>
        </authorList>
    </citation>
    <scope>NUCLEOTIDE SEQUENCE</scope>
    <source>
        <strain evidence="2">CICC 11043</strain>
        <plasmid evidence="2">unnamed</plasmid>
    </source>
</reference>
<evidence type="ECO:0000313" key="2">
    <source>
        <dbReference type="EMBL" id="WOT40740.1"/>
    </source>
</evidence>
<sequence>MVQLEVPPAEADRAAARHNYMVSPHMTRTQRQPDAACPWQLIGFTSEDAQARGTLAWIIANAIVKSRSGPSPAYQLWRDATLKERKLEGLEARSVAAVVRSVFGLPPRGTDAKDHPPGYVGEWLWYLLTKEEQLKDHELVLLEPPDWGVTGGGGDGFAAHRVPARAGTGSDTMLIFKLWELKKFTGTAGSVSSTISKAASQLAERGDEYIAKVCWSNQNEPGELGQLMAELAELWMRGDPRGGAGISVATNTCSVPNQAFSQLAGRLPQLNQPDQLRGLMVAMDDFTAFAEQVKGYLWTVL</sequence>
<reference evidence="2 3" key="1">
    <citation type="journal article" date="2021" name="J. Microbiol. Biotechnol.">
        <title>An Efficient Markerless Deletion System Suitable for the Industrial Strains of Streptomyces.</title>
        <authorList>
            <person name="Dong J."/>
            <person name="Wei J."/>
            <person name="Li H."/>
            <person name="Zhao S."/>
            <person name="Guan W."/>
        </authorList>
    </citation>
    <scope>NUCLEOTIDE SEQUENCE [LARGE SCALE GENOMIC DNA]</scope>
    <source>
        <strain evidence="2 3">CICC 11043</strain>
    </source>
</reference>
<keyword evidence="3" id="KW-1185">Reference proteome</keyword>
<reference evidence="2" key="3">
    <citation type="journal article" date="2024" name="Microb. Biotechnol.">
        <title>The involvement of multiple ABC transporters in daunorubicin efflux in Streptomyces coeruleorubidus.</title>
        <authorList>
            <person name="Dong J."/>
            <person name="Ning J."/>
            <person name="Tian Y."/>
            <person name="Li H."/>
            <person name="Chen H."/>
            <person name="Guan W."/>
        </authorList>
    </citation>
    <scope>NUCLEOTIDE SEQUENCE</scope>
    <source>
        <strain evidence="2">CICC 11043</strain>
    </source>
</reference>
<evidence type="ECO:0000313" key="1">
    <source>
        <dbReference type="EMBL" id="WOT40563.1"/>
    </source>
</evidence>
<name>A0ABZ0KU41_STRC4</name>
<keyword evidence="2" id="KW-0614">Plasmid</keyword>
<protein>
    <recommendedName>
        <fullName evidence="4">DUF1837 domain-containing protein</fullName>
    </recommendedName>
</protein>
<accession>A0ABZ0KU41</accession>
<evidence type="ECO:0008006" key="4">
    <source>
        <dbReference type="Google" id="ProtNLM"/>
    </source>
</evidence>
<geneLocation type="plasmid" evidence="2 3">
    <name>unnamed</name>
</geneLocation>
<dbReference type="RefSeq" id="WP_317928235.1">
    <property type="nucleotide sequence ID" value="NZ_CP137525.1"/>
</dbReference>
<dbReference type="Proteomes" id="UP001305002">
    <property type="component" value="Plasmid unnamed"/>
</dbReference>
<gene>
    <name evidence="1" type="ORF">R5U08_41400</name>
    <name evidence="2" type="ORF">R5U08_42430</name>
</gene>
<dbReference type="EMBL" id="CP137525">
    <property type="protein sequence ID" value="WOT40740.1"/>
    <property type="molecule type" value="Genomic_DNA"/>
</dbReference>
<organism evidence="2 3">
    <name type="scientific">Streptomyces coeruleorubidus</name>
    <dbReference type="NCBI Taxonomy" id="116188"/>
    <lineage>
        <taxon>Bacteria</taxon>
        <taxon>Bacillati</taxon>
        <taxon>Actinomycetota</taxon>
        <taxon>Actinomycetes</taxon>
        <taxon>Kitasatosporales</taxon>
        <taxon>Streptomycetaceae</taxon>
        <taxon>Streptomyces</taxon>
    </lineage>
</organism>